<protein>
    <submittedName>
        <fullName evidence="1">Uncharacterized protein</fullName>
    </submittedName>
</protein>
<sequence>MTTRAYPDTTVVLYEYDLLGRHDDDWQRGCKILDNIDFCFRFHLAN</sequence>
<gene>
    <name evidence="1" type="ORF">EB820_01475</name>
</gene>
<reference evidence="1 2" key="1">
    <citation type="submission" date="2018-10" db="EMBL/GenBank/DDBJ databases">
        <title>Phylogenomics of Brevibacillus.</title>
        <authorList>
            <person name="Dunlap C."/>
        </authorList>
    </citation>
    <scope>NUCLEOTIDE SEQUENCE [LARGE SCALE GENOMIC DNA]</scope>
    <source>
        <strain evidence="1 2">NRRL NRS 1219</strain>
    </source>
</reference>
<evidence type="ECO:0000313" key="2">
    <source>
        <dbReference type="Proteomes" id="UP000276178"/>
    </source>
</evidence>
<organism evidence="1 2">
    <name type="scientific">Brevibacillus agri</name>
    <dbReference type="NCBI Taxonomy" id="51101"/>
    <lineage>
        <taxon>Bacteria</taxon>
        <taxon>Bacillati</taxon>
        <taxon>Bacillota</taxon>
        <taxon>Bacilli</taxon>
        <taxon>Bacillales</taxon>
        <taxon>Paenibacillaceae</taxon>
        <taxon>Brevibacillus</taxon>
    </lineage>
</organism>
<name>A0A3M8BBP2_9BACL</name>
<dbReference type="AlphaFoldDB" id="A0A3M8BBP2"/>
<proteinExistence type="predicted"/>
<dbReference type="EMBL" id="RHHN01000008">
    <property type="protein sequence ID" value="RNB60829.1"/>
    <property type="molecule type" value="Genomic_DNA"/>
</dbReference>
<comment type="caution">
    <text evidence="1">The sequence shown here is derived from an EMBL/GenBank/DDBJ whole genome shotgun (WGS) entry which is preliminary data.</text>
</comment>
<evidence type="ECO:0000313" key="1">
    <source>
        <dbReference type="EMBL" id="RNB60829.1"/>
    </source>
</evidence>
<dbReference type="Proteomes" id="UP000276178">
    <property type="component" value="Unassembled WGS sequence"/>
</dbReference>
<accession>A0A3M8BBP2</accession>